<dbReference type="GO" id="GO:0004674">
    <property type="term" value="F:protein serine/threonine kinase activity"/>
    <property type="evidence" value="ECO:0007669"/>
    <property type="project" value="UniProtKB-KW"/>
</dbReference>
<dbReference type="InterPro" id="IPR045269">
    <property type="entry name" value="Atg1-like"/>
</dbReference>
<name>A0AAW0C8E7_9AGAR</name>
<comment type="similarity">
    <text evidence="4">Belongs to the protein kinase superfamily.</text>
</comment>
<evidence type="ECO:0000256" key="4">
    <source>
        <dbReference type="RuleBase" id="RU000304"/>
    </source>
</evidence>
<evidence type="ECO:0000256" key="1">
    <source>
        <dbReference type="ARBA" id="ARBA00022741"/>
    </source>
</evidence>
<comment type="caution">
    <text evidence="7">The sequence shown here is derived from an EMBL/GenBank/DDBJ whole genome shotgun (WGS) entry which is preliminary data.</text>
</comment>
<dbReference type="SUPFAM" id="SSF56112">
    <property type="entry name" value="Protein kinase-like (PK-like)"/>
    <property type="match status" value="1"/>
</dbReference>
<dbReference type="PANTHER" id="PTHR24348">
    <property type="entry name" value="SERINE/THREONINE-PROTEIN KINASE UNC-51-RELATED"/>
    <property type="match status" value="1"/>
</dbReference>
<evidence type="ECO:0000313" key="7">
    <source>
        <dbReference type="EMBL" id="KAK7035789.1"/>
    </source>
</evidence>
<keyword evidence="2 3" id="KW-0067">ATP-binding</keyword>
<evidence type="ECO:0000313" key="8">
    <source>
        <dbReference type="Proteomes" id="UP001362999"/>
    </source>
</evidence>
<dbReference type="Gene3D" id="1.10.510.10">
    <property type="entry name" value="Transferase(Phosphotransferase) domain 1"/>
    <property type="match status" value="1"/>
</dbReference>
<feature type="region of interest" description="Disordered" evidence="5">
    <location>
        <begin position="363"/>
        <end position="382"/>
    </location>
</feature>
<keyword evidence="7" id="KW-0808">Transferase</keyword>
<dbReference type="AlphaFoldDB" id="A0AAW0C8E7"/>
<keyword evidence="8" id="KW-1185">Reference proteome</keyword>
<dbReference type="GO" id="GO:0010506">
    <property type="term" value="P:regulation of autophagy"/>
    <property type="evidence" value="ECO:0007669"/>
    <property type="project" value="InterPro"/>
</dbReference>
<dbReference type="Proteomes" id="UP001362999">
    <property type="component" value="Unassembled WGS sequence"/>
</dbReference>
<dbReference type="EMBL" id="JAWWNJ010000019">
    <property type="protein sequence ID" value="KAK7035789.1"/>
    <property type="molecule type" value="Genomic_DNA"/>
</dbReference>
<accession>A0AAW0C8E7</accession>
<dbReference type="InterPro" id="IPR017441">
    <property type="entry name" value="Protein_kinase_ATP_BS"/>
</dbReference>
<dbReference type="GO" id="GO:0005524">
    <property type="term" value="F:ATP binding"/>
    <property type="evidence" value="ECO:0007669"/>
    <property type="project" value="UniProtKB-UniRule"/>
</dbReference>
<keyword evidence="4" id="KW-0723">Serine/threonine-protein kinase</keyword>
<dbReference type="GO" id="GO:0005737">
    <property type="term" value="C:cytoplasm"/>
    <property type="evidence" value="ECO:0007669"/>
    <property type="project" value="TreeGrafter"/>
</dbReference>
<dbReference type="PROSITE" id="PS00107">
    <property type="entry name" value="PROTEIN_KINASE_ATP"/>
    <property type="match status" value="1"/>
</dbReference>
<protein>
    <submittedName>
        <fullName evidence="7">Kinase-like protein</fullName>
    </submittedName>
</protein>
<dbReference type="InterPro" id="IPR011009">
    <property type="entry name" value="Kinase-like_dom_sf"/>
</dbReference>
<evidence type="ECO:0000256" key="2">
    <source>
        <dbReference type="ARBA" id="ARBA00022840"/>
    </source>
</evidence>
<dbReference type="PANTHER" id="PTHR24348:SF68">
    <property type="entry name" value="SERINE_THREONINE-PROTEIN KINASE ATG1C"/>
    <property type="match status" value="1"/>
</dbReference>
<dbReference type="PROSITE" id="PS00108">
    <property type="entry name" value="PROTEIN_KINASE_ST"/>
    <property type="match status" value="1"/>
</dbReference>
<organism evidence="7 8">
    <name type="scientific">Favolaschia claudopus</name>
    <dbReference type="NCBI Taxonomy" id="2862362"/>
    <lineage>
        <taxon>Eukaryota</taxon>
        <taxon>Fungi</taxon>
        <taxon>Dikarya</taxon>
        <taxon>Basidiomycota</taxon>
        <taxon>Agaricomycotina</taxon>
        <taxon>Agaricomycetes</taxon>
        <taxon>Agaricomycetidae</taxon>
        <taxon>Agaricales</taxon>
        <taxon>Marasmiineae</taxon>
        <taxon>Mycenaceae</taxon>
        <taxon>Favolaschia</taxon>
    </lineage>
</organism>
<dbReference type="InterPro" id="IPR000719">
    <property type="entry name" value="Prot_kinase_dom"/>
</dbReference>
<dbReference type="InterPro" id="IPR008271">
    <property type="entry name" value="Ser/Thr_kinase_AS"/>
</dbReference>
<keyword evidence="7" id="KW-0418">Kinase</keyword>
<reference evidence="7 8" key="1">
    <citation type="journal article" date="2024" name="J Genomics">
        <title>Draft genome sequencing and assembly of Favolaschia claudopus CIRM-BRFM 2984 isolated from oak limbs.</title>
        <authorList>
            <person name="Navarro D."/>
            <person name="Drula E."/>
            <person name="Chaduli D."/>
            <person name="Cazenave R."/>
            <person name="Ahrendt S."/>
            <person name="Wang J."/>
            <person name="Lipzen A."/>
            <person name="Daum C."/>
            <person name="Barry K."/>
            <person name="Grigoriev I.V."/>
            <person name="Favel A."/>
            <person name="Rosso M.N."/>
            <person name="Martin F."/>
        </authorList>
    </citation>
    <scope>NUCLEOTIDE SEQUENCE [LARGE SCALE GENOMIC DNA]</scope>
    <source>
        <strain evidence="7 8">CIRM-BRFM 2984</strain>
    </source>
</reference>
<keyword evidence="1 3" id="KW-0547">Nucleotide-binding</keyword>
<dbReference type="PROSITE" id="PS50011">
    <property type="entry name" value="PROTEIN_KINASE_DOM"/>
    <property type="match status" value="1"/>
</dbReference>
<feature type="domain" description="Protein kinase" evidence="6">
    <location>
        <begin position="23"/>
        <end position="289"/>
    </location>
</feature>
<sequence>MSFSSSPSRMDGFVGEAVDEGRLLLTDILGSGNFGVVYKALDRSSAGRVPTYYAVKCLGTVVDDAGSGSRADEREIRLHAQCSTHPNIATLHRRFSHQGFLFVVLELSAGGHLWDVIDTGAFINNDGLVREVFLQLIDTVRDMHEKGVCHRDLKPENILCAADGSSLRIADFGLATDAPGLCTSAGGSLAYMTPESIERESYDPHQSDAWALCIILLNMMSGLYPWRRANDTDVGFEAFLEDERYLRTIFPISDQLDDLLERCFRPVALARPSLLQLRTEIASMEHLFAREDEGKRDGESRQDSLRPVCLSAPASTSTAASFVMISSAAAPSTPATSRPSSASFDSSALRPKPLFISKTSVAAVAKPQPQPTKRSPLASPALAPRRLVKRVLRWLKKKTTNMKGVPARANEPPVSCRRETRFLGVAVFQ</sequence>
<evidence type="ECO:0000256" key="5">
    <source>
        <dbReference type="SAM" id="MobiDB-lite"/>
    </source>
</evidence>
<evidence type="ECO:0000256" key="3">
    <source>
        <dbReference type="PROSITE-ProRule" id="PRU10141"/>
    </source>
</evidence>
<dbReference type="SMART" id="SM00220">
    <property type="entry name" value="S_TKc"/>
    <property type="match status" value="1"/>
</dbReference>
<dbReference type="Pfam" id="PF00069">
    <property type="entry name" value="Pkinase"/>
    <property type="match status" value="1"/>
</dbReference>
<proteinExistence type="inferred from homology"/>
<evidence type="ECO:0000259" key="6">
    <source>
        <dbReference type="PROSITE" id="PS50011"/>
    </source>
</evidence>
<feature type="binding site" evidence="3">
    <location>
        <position position="56"/>
    </location>
    <ligand>
        <name>ATP</name>
        <dbReference type="ChEBI" id="CHEBI:30616"/>
    </ligand>
</feature>
<gene>
    <name evidence="7" type="ORF">R3P38DRAFT_606237</name>
</gene>